<reference evidence="1 2" key="1">
    <citation type="submission" date="2019-11" db="EMBL/GenBank/DDBJ databases">
        <title>Escherichia alba sp. nov. isolated from the gut of plastic-eating superworms Zophobas atratus.</title>
        <authorList>
            <person name="Yang Y."/>
        </authorList>
    </citation>
    <scope>NUCLEOTIDE SEQUENCE [LARGE SCALE GENOMIC DNA]</scope>
    <source>
        <strain evidence="2">BIT-B35</strain>
    </source>
</reference>
<sequence length="240" mass="27346">MLIAALLYSTPTLALMNIYECRNAAEFREISLTQDKGTEQTQRYIDRDLTHLWLDKSDRSEADEPQEYYGAMGEDHHRLRMFLTHVSKDKTLPGKYLVQGYRQREGQQIPFTGHITINHIHVYESPALGVDGEMADRVVEQALLMADYQFDEDKNVPDSGRFTGSAAASFYVDKKNIIRPDTYIPSDSYANNQFMGTWTPYHGETAVTASWGLWRVPCAGDLDIGAGEFSVNEKYKKNGW</sequence>
<keyword evidence="2" id="KW-1185">Reference proteome</keyword>
<dbReference type="AlphaFoldDB" id="A0A6L6IQ60"/>
<gene>
    <name evidence="1" type="ORF">GJV78_17710</name>
</gene>
<proteinExistence type="predicted"/>
<accession>A0A6L6IQ60</accession>
<comment type="caution">
    <text evidence="1">The sequence shown here is derived from an EMBL/GenBank/DDBJ whole genome shotgun (WGS) entry which is preliminary data.</text>
</comment>
<protein>
    <submittedName>
        <fullName evidence="1">Uncharacterized protein</fullName>
    </submittedName>
</protein>
<name>A0A6L6IQ60_9ENTR</name>
<evidence type="ECO:0000313" key="1">
    <source>
        <dbReference type="EMBL" id="MTH48067.1"/>
    </source>
</evidence>
<evidence type="ECO:0000313" key="2">
    <source>
        <dbReference type="Proteomes" id="UP000477739"/>
    </source>
</evidence>
<dbReference type="OrthoDB" id="880022at2"/>
<dbReference type="RefSeq" id="WP_155109582.1">
    <property type="nucleotide sequence ID" value="NZ_WMJZ01000028.1"/>
</dbReference>
<organism evidence="1 2">
    <name type="scientific">Intestinirhabdus alba</name>
    <dbReference type="NCBI Taxonomy" id="2899544"/>
    <lineage>
        <taxon>Bacteria</taxon>
        <taxon>Pseudomonadati</taxon>
        <taxon>Pseudomonadota</taxon>
        <taxon>Gammaproteobacteria</taxon>
        <taxon>Enterobacterales</taxon>
        <taxon>Enterobacteriaceae</taxon>
        <taxon>Intestinirhabdus</taxon>
    </lineage>
</organism>
<dbReference type="Proteomes" id="UP000477739">
    <property type="component" value="Unassembled WGS sequence"/>
</dbReference>
<dbReference type="EMBL" id="WMJZ01000028">
    <property type="protein sequence ID" value="MTH48067.1"/>
    <property type="molecule type" value="Genomic_DNA"/>
</dbReference>